<dbReference type="EC" id="2.1.2.3" evidence="10"/>
<evidence type="ECO:0000256" key="2">
    <source>
        <dbReference type="ARBA" id="ARBA00004954"/>
    </source>
</evidence>
<dbReference type="FunFam" id="3.40.50.1380:FF:000001">
    <property type="entry name" value="Bifunctional purine biosynthesis protein PurH"/>
    <property type="match status" value="1"/>
</dbReference>
<dbReference type="SUPFAM" id="SSF52335">
    <property type="entry name" value="Methylglyoxal synthase-like"/>
    <property type="match status" value="1"/>
</dbReference>
<dbReference type="InterPro" id="IPR002695">
    <property type="entry name" value="PurH-like"/>
</dbReference>
<evidence type="ECO:0000256" key="6">
    <source>
        <dbReference type="ARBA" id="ARBA00022801"/>
    </source>
</evidence>
<evidence type="ECO:0000256" key="7">
    <source>
        <dbReference type="ARBA" id="ARBA00023268"/>
    </source>
</evidence>
<organism evidence="12 13">
    <name type="scientific">Desulfofundulus thermosubterraneus DSM 16057</name>
    <dbReference type="NCBI Taxonomy" id="1121432"/>
    <lineage>
        <taxon>Bacteria</taxon>
        <taxon>Bacillati</taxon>
        <taxon>Bacillota</taxon>
        <taxon>Clostridia</taxon>
        <taxon>Eubacteriales</taxon>
        <taxon>Peptococcaceae</taxon>
        <taxon>Desulfofundulus</taxon>
    </lineage>
</organism>
<evidence type="ECO:0000256" key="3">
    <source>
        <dbReference type="ARBA" id="ARBA00007667"/>
    </source>
</evidence>
<reference evidence="13" key="1">
    <citation type="submission" date="2016-11" db="EMBL/GenBank/DDBJ databases">
        <authorList>
            <person name="Varghese N."/>
            <person name="Submissions S."/>
        </authorList>
    </citation>
    <scope>NUCLEOTIDE SEQUENCE [LARGE SCALE GENOMIC DNA]</scope>
    <source>
        <strain evidence="13">DSM 16057</strain>
    </source>
</reference>
<evidence type="ECO:0000256" key="5">
    <source>
        <dbReference type="ARBA" id="ARBA00022755"/>
    </source>
</evidence>
<dbReference type="STRING" id="1121432.SAMN02745219_02431"/>
<dbReference type="RefSeq" id="WP_072869955.1">
    <property type="nucleotide sequence ID" value="NZ_FQZM01000031.1"/>
</dbReference>
<evidence type="ECO:0000256" key="9">
    <source>
        <dbReference type="ARBA" id="ARBA00050687"/>
    </source>
</evidence>
<keyword evidence="6 10" id="KW-0378">Hydrolase</keyword>
<dbReference type="EC" id="3.5.4.10" evidence="10"/>
<dbReference type="InterPro" id="IPR036914">
    <property type="entry name" value="MGS-like_dom_sf"/>
</dbReference>
<dbReference type="Pfam" id="PF01808">
    <property type="entry name" value="AICARFT_IMPCHas"/>
    <property type="match status" value="1"/>
</dbReference>
<dbReference type="AlphaFoldDB" id="A0A1M6IV41"/>
<comment type="similarity">
    <text evidence="3 10">Belongs to the PurH family.</text>
</comment>
<dbReference type="InterPro" id="IPR024051">
    <property type="entry name" value="AICAR_Tfase_dup_dom_sf"/>
</dbReference>
<protein>
    <recommendedName>
        <fullName evidence="10">Bifunctional purine biosynthesis protein PurH</fullName>
    </recommendedName>
    <domain>
        <recommendedName>
            <fullName evidence="10">Phosphoribosylaminoimidazolecarboxamide formyltransferase</fullName>
            <ecNumber evidence="10">2.1.2.3</ecNumber>
        </recommendedName>
        <alternativeName>
            <fullName evidence="10">AICAR transformylase</fullName>
        </alternativeName>
    </domain>
    <domain>
        <recommendedName>
            <fullName evidence="10">IMP cyclohydrolase</fullName>
            <ecNumber evidence="10">3.5.4.10</ecNumber>
        </recommendedName>
        <alternativeName>
            <fullName evidence="10">ATIC</fullName>
        </alternativeName>
        <alternativeName>
            <fullName evidence="10">IMP synthase</fullName>
        </alternativeName>
        <alternativeName>
            <fullName evidence="10">Inosinicase</fullName>
        </alternativeName>
    </domain>
</protein>
<dbReference type="GO" id="GO:0006189">
    <property type="term" value="P:'de novo' IMP biosynthetic process"/>
    <property type="evidence" value="ECO:0007669"/>
    <property type="project" value="UniProtKB-UniRule"/>
</dbReference>
<dbReference type="OrthoDB" id="9802065at2"/>
<dbReference type="UniPathway" id="UPA00074">
    <property type="reaction ID" value="UER00133"/>
</dbReference>
<gene>
    <name evidence="10" type="primary">purH</name>
    <name evidence="12" type="ORF">SAMN02745219_02431</name>
</gene>
<dbReference type="PIRSF" id="PIRSF000414">
    <property type="entry name" value="AICARFT_IMPCHas"/>
    <property type="match status" value="1"/>
</dbReference>
<keyword evidence="7 10" id="KW-0511">Multifunctional enzyme</keyword>
<proteinExistence type="inferred from homology"/>
<comment type="catalytic activity">
    <reaction evidence="9 10">
        <text>IMP + H2O = 5-formamido-1-(5-phospho-D-ribosyl)imidazole-4-carboxamide</text>
        <dbReference type="Rhea" id="RHEA:18445"/>
        <dbReference type="ChEBI" id="CHEBI:15377"/>
        <dbReference type="ChEBI" id="CHEBI:58053"/>
        <dbReference type="ChEBI" id="CHEBI:58467"/>
        <dbReference type="EC" id="3.5.4.10"/>
    </reaction>
</comment>
<evidence type="ECO:0000259" key="11">
    <source>
        <dbReference type="PROSITE" id="PS51855"/>
    </source>
</evidence>
<dbReference type="FunFam" id="3.40.140.20:FF:000001">
    <property type="entry name" value="Bifunctional purine biosynthesis protein PurH"/>
    <property type="match status" value="1"/>
</dbReference>
<accession>A0A1M6IV41</accession>
<evidence type="ECO:0000256" key="8">
    <source>
        <dbReference type="ARBA" id="ARBA00050488"/>
    </source>
</evidence>
<dbReference type="HAMAP" id="MF_00139">
    <property type="entry name" value="PurH"/>
    <property type="match status" value="1"/>
</dbReference>
<dbReference type="Pfam" id="PF02142">
    <property type="entry name" value="MGS"/>
    <property type="match status" value="1"/>
</dbReference>
<dbReference type="SMART" id="SM00798">
    <property type="entry name" value="AICARFT_IMPCHas"/>
    <property type="match status" value="1"/>
</dbReference>
<evidence type="ECO:0000313" key="12">
    <source>
        <dbReference type="EMBL" id="SHJ38326.1"/>
    </source>
</evidence>
<dbReference type="PANTHER" id="PTHR11692">
    <property type="entry name" value="BIFUNCTIONAL PURINE BIOSYNTHESIS PROTEIN PURH"/>
    <property type="match status" value="1"/>
</dbReference>
<dbReference type="InterPro" id="IPR011607">
    <property type="entry name" value="MGS-like_dom"/>
</dbReference>
<dbReference type="Proteomes" id="UP000184529">
    <property type="component" value="Unassembled WGS sequence"/>
</dbReference>
<evidence type="ECO:0000256" key="10">
    <source>
        <dbReference type="HAMAP-Rule" id="MF_00139"/>
    </source>
</evidence>
<keyword evidence="4 10" id="KW-0808">Transferase</keyword>
<keyword evidence="13" id="KW-1185">Reference proteome</keyword>
<dbReference type="CDD" id="cd01421">
    <property type="entry name" value="IMPCH"/>
    <property type="match status" value="1"/>
</dbReference>
<dbReference type="Gene3D" id="3.40.50.1380">
    <property type="entry name" value="Methylglyoxal synthase-like domain"/>
    <property type="match status" value="1"/>
</dbReference>
<name>A0A1M6IV41_9FIRM</name>
<comment type="pathway">
    <text evidence="2 10">Purine metabolism; IMP biosynthesis via de novo pathway; 5-formamido-1-(5-phospho-D-ribosyl)imidazole-4-carboxamide from 5-amino-1-(5-phospho-D-ribosyl)imidazole-4-carboxamide (10-formyl THF route): step 1/1.</text>
</comment>
<dbReference type="EMBL" id="FQZM01000031">
    <property type="protein sequence ID" value="SHJ38326.1"/>
    <property type="molecule type" value="Genomic_DNA"/>
</dbReference>
<dbReference type="SMART" id="SM00851">
    <property type="entry name" value="MGS"/>
    <property type="match status" value="1"/>
</dbReference>
<feature type="domain" description="MGS-like" evidence="11">
    <location>
        <begin position="1"/>
        <end position="142"/>
    </location>
</feature>
<evidence type="ECO:0000256" key="4">
    <source>
        <dbReference type="ARBA" id="ARBA00022679"/>
    </source>
</evidence>
<evidence type="ECO:0000313" key="13">
    <source>
        <dbReference type="Proteomes" id="UP000184529"/>
    </source>
</evidence>
<comment type="pathway">
    <text evidence="1 10">Purine metabolism; IMP biosynthesis via de novo pathway; IMP from 5-formamido-1-(5-phospho-D-ribosyl)imidazole-4-carboxamide: step 1/1.</text>
</comment>
<dbReference type="SUPFAM" id="SSF53927">
    <property type="entry name" value="Cytidine deaminase-like"/>
    <property type="match status" value="1"/>
</dbReference>
<sequence length="510" mass="54862">MRALISVSDKTGLVDFARGLVELGVEIVSTGGTARTLKEAGLPVTYISEVTGFPEILDGRVKTLHPAVHGGILALRTPDHLKQLQAHHITPIDIVAVNLYPFRETIARPGVTLEEAIENIDIGGPAMVRAAAKNHRHVLVVVNPARYPQVLKALAEGKVSDDLRLELAREAFAHTAAYDTAIAAYLQKQIQGDEPFPPAWHISVELAQPLRYGENPHQRAAFYRDPTVTGPCMGNAVQLAGKELSFNNILDLNAALELVREFIDPSVVIIKHNNPCGAASAGDLATAYRLAYEGDPVSAFGGIVACNRTVDKETAEQMAAIFLEAVIAPDFTPEALEILTQKANLRLLKTGPLTGPSTDRLDIRKVNGGLLIQEADLELTCPDEVRVVTEKQPSEEQLAEMAFAMAVVKHVKSNAIVVTRNRQLIGVGAGQMNRVGAARIALEQAGEKARGAVLASDAFFPFRDTVDEAAKAGIAAIIQPGGSLRDEESIAACNEYGIAMVFTGMRHFKH</sequence>
<dbReference type="GO" id="GO:0005829">
    <property type="term" value="C:cytosol"/>
    <property type="evidence" value="ECO:0007669"/>
    <property type="project" value="TreeGrafter"/>
</dbReference>
<comment type="catalytic activity">
    <reaction evidence="8 10">
        <text>(6R)-10-formyltetrahydrofolate + 5-amino-1-(5-phospho-beta-D-ribosyl)imidazole-4-carboxamide = 5-formamido-1-(5-phospho-D-ribosyl)imidazole-4-carboxamide + (6S)-5,6,7,8-tetrahydrofolate</text>
        <dbReference type="Rhea" id="RHEA:22192"/>
        <dbReference type="ChEBI" id="CHEBI:57453"/>
        <dbReference type="ChEBI" id="CHEBI:58467"/>
        <dbReference type="ChEBI" id="CHEBI:58475"/>
        <dbReference type="ChEBI" id="CHEBI:195366"/>
        <dbReference type="EC" id="2.1.2.3"/>
    </reaction>
</comment>
<dbReference type="FunFam" id="3.40.140.20:FF:000002">
    <property type="entry name" value="Bifunctional purine biosynthesis protein PurH"/>
    <property type="match status" value="1"/>
</dbReference>
<dbReference type="Gene3D" id="3.40.140.20">
    <property type="match status" value="2"/>
</dbReference>
<keyword evidence="5 10" id="KW-0658">Purine biosynthesis</keyword>
<dbReference type="PANTHER" id="PTHR11692:SF0">
    <property type="entry name" value="BIFUNCTIONAL PURINE BIOSYNTHESIS PROTEIN ATIC"/>
    <property type="match status" value="1"/>
</dbReference>
<dbReference type="PROSITE" id="PS51855">
    <property type="entry name" value="MGS"/>
    <property type="match status" value="1"/>
</dbReference>
<dbReference type="InterPro" id="IPR016193">
    <property type="entry name" value="Cytidine_deaminase-like"/>
</dbReference>
<comment type="domain">
    <text evidence="10">The IMP cyclohydrolase activity resides in the N-terminal region.</text>
</comment>
<dbReference type="GO" id="GO:0004643">
    <property type="term" value="F:phosphoribosylaminoimidazolecarboxamide formyltransferase activity"/>
    <property type="evidence" value="ECO:0007669"/>
    <property type="project" value="UniProtKB-UniRule"/>
</dbReference>
<evidence type="ECO:0000256" key="1">
    <source>
        <dbReference type="ARBA" id="ARBA00004844"/>
    </source>
</evidence>
<dbReference type="GO" id="GO:0003937">
    <property type="term" value="F:IMP cyclohydrolase activity"/>
    <property type="evidence" value="ECO:0007669"/>
    <property type="project" value="UniProtKB-UniRule"/>
</dbReference>
<dbReference type="NCBIfam" id="NF002049">
    <property type="entry name" value="PRK00881.1"/>
    <property type="match status" value="1"/>
</dbReference>
<dbReference type="NCBIfam" id="TIGR00355">
    <property type="entry name" value="purH"/>
    <property type="match status" value="1"/>
</dbReference>